<dbReference type="InterPro" id="IPR006058">
    <property type="entry name" value="2Fe2S_fd_BS"/>
</dbReference>
<dbReference type="Pfam" id="PF00111">
    <property type="entry name" value="Fer2"/>
    <property type="match status" value="1"/>
</dbReference>
<evidence type="ECO:0000313" key="3">
    <source>
        <dbReference type="EMBL" id="PWQ98248.1"/>
    </source>
</evidence>
<evidence type="ECO:0000313" key="4">
    <source>
        <dbReference type="Proteomes" id="UP000245539"/>
    </source>
</evidence>
<proteinExistence type="predicted"/>
<dbReference type="Gene3D" id="3.10.20.30">
    <property type="match status" value="1"/>
</dbReference>
<dbReference type="GO" id="GO:0051537">
    <property type="term" value="F:2 iron, 2 sulfur cluster binding"/>
    <property type="evidence" value="ECO:0007669"/>
    <property type="project" value="InterPro"/>
</dbReference>
<feature type="domain" description="2Fe-2S ferredoxin-type" evidence="1">
    <location>
        <begin position="4"/>
        <end position="97"/>
    </location>
</feature>
<protein>
    <submittedName>
        <fullName evidence="3">Oxidoreductase</fullName>
    </submittedName>
</protein>
<dbReference type="Pfam" id="PF00970">
    <property type="entry name" value="FAD_binding_6"/>
    <property type="match status" value="1"/>
</dbReference>
<dbReference type="EMBL" id="QGKM01000017">
    <property type="protein sequence ID" value="PWQ98248.1"/>
    <property type="molecule type" value="Genomic_DNA"/>
</dbReference>
<feature type="domain" description="FAD-binding FR-type" evidence="2">
    <location>
        <begin position="105"/>
        <end position="212"/>
    </location>
</feature>
<dbReference type="PANTHER" id="PTHR47354">
    <property type="entry name" value="NADH OXIDOREDUCTASE HCR"/>
    <property type="match status" value="1"/>
</dbReference>
<keyword evidence="4" id="KW-1185">Reference proteome</keyword>
<dbReference type="InterPro" id="IPR036010">
    <property type="entry name" value="2Fe-2S_ferredoxin-like_sf"/>
</dbReference>
<dbReference type="InterPro" id="IPR008333">
    <property type="entry name" value="Cbr1-like_FAD-bd_dom"/>
</dbReference>
<evidence type="ECO:0000259" key="1">
    <source>
        <dbReference type="PROSITE" id="PS51085"/>
    </source>
</evidence>
<dbReference type="RefSeq" id="WP_109837220.1">
    <property type="nucleotide sequence ID" value="NZ_QGKM01000017.1"/>
</dbReference>
<dbReference type="Gene3D" id="2.40.30.10">
    <property type="entry name" value="Translation factors"/>
    <property type="match status" value="1"/>
</dbReference>
<dbReference type="SUPFAM" id="SSF63380">
    <property type="entry name" value="Riboflavin synthase domain-like"/>
    <property type="match status" value="1"/>
</dbReference>
<dbReference type="PROSITE" id="PS51384">
    <property type="entry name" value="FAD_FR"/>
    <property type="match status" value="1"/>
</dbReference>
<dbReference type="InterPro" id="IPR001041">
    <property type="entry name" value="2Fe-2S_ferredoxin-type"/>
</dbReference>
<accession>A0A317CI51</accession>
<dbReference type="OrthoDB" id="9796486at2"/>
<dbReference type="SUPFAM" id="SSF54292">
    <property type="entry name" value="2Fe-2S ferredoxin-like"/>
    <property type="match status" value="1"/>
</dbReference>
<dbReference type="AlphaFoldDB" id="A0A317CI51"/>
<dbReference type="CDD" id="cd00207">
    <property type="entry name" value="fer2"/>
    <property type="match status" value="1"/>
</dbReference>
<dbReference type="Proteomes" id="UP000245539">
    <property type="component" value="Unassembled WGS sequence"/>
</dbReference>
<comment type="caution">
    <text evidence="3">The sequence shown here is derived from an EMBL/GenBank/DDBJ whole genome shotgun (WGS) entry which is preliminary data.</text>
</comment>
<evidence type="ECO:0000259" key="2">
    <source>
        <dbReference type="PROSITE" id="PS51384"/>
    </source>
</evidence>
<dbReference type="SUPFAM" id="SSF52343">
    <property type="entry name" value="Ferredoxin reductase-like, C-terminal NADP-linked domain"/>
    <property type="match status" value="1"/>
</dbReference>
<dbReference type="PROSITE" id="PS00197">
    <property type="entry name" value="2FE2S_FER_1"/>
    <property type="match status" value="1"/>
</dbReference>
<name>A0A317CI51_9GAMM</name>
<dbReference type="PANTHER" id="PTHR47354:SF5">
    <property type="entry name" value="PROTEIN RFBI"/>
    <property type="match status" value="1"/>
</dbReference>
<dbReference type="InterPro" id="IPR017938">
    <property type="entry name" value="Riboflavin_synthase-like_b-brl"/>
</dbReference>
<dbReference type="Gene3D" id="3.40.50.80">
    <property type="entry name" value="Nucleotide-binding domain of ferredoxin-NADP reductase (FNR) module"/>
    <property type="match status" value="1"/>
</dbReference>
<gene>
    <name evidence="3" type="ORF">DKW60_08465</name>
</gene>
<dbReference type="Pfam" id="PF00175">
    <property type="entry name" value="NAD_binding_1"/>
    <property type="match status" value="1"/>
</dbReference>
<dbReference type="InterPro" id="IPR017927">
    <property type="entry name" value="FAD-bd_FR_type"/>
</dbReference>
<dbReference type="InterPro" id="IPR039261">
    <property type="entry name" value="FNR_nucleotide-bd"/>
</dbReference>
<dbReference type="InterPro" id="IPR050415">
    <property type="entry name" value="MRET"/>
</dbReference>
<organism evidence="3 4">
    <name type="scientific">Leucothrix pacifica</name>
    <dbReference type="NCBI Taxonomy" id="1247513"/>
    <lineage>
        <taxon>Bacteria</taxon>
        <taxon>Pseudomonadati</taxon>
        <taxon>Pseudomonadota</taxon>
        <taxon>Gammaproteobacteria</taxon>
        <taxon>Thiotrichales</taxon>
        <taxon>Thiotrichaceae</taxon>
        <taxon>Leucothrix</taxon>
    </lineage>
</organism>
<sequence length="362" mass="39970">MSEFQIQLKTNDGQTLSFACDPEEDLVSAAEKENIFLAAQCHAGSCGACIAHHESGDYRLGECSTDALTAADIAQQQVLLCRTYPQSDLMMTLPYAYSVVRFEKMPEREAEIVAKTYLTEDTVKLDLQLLPDEDESLSLDFEPGQFMEVHIPGDEAGAKRAYSLANAPNWDGSLEFLIKLRENGQFSTFLDKTAEAGMKLRLDGPMGTFMLQDHGLRPRYFVAGGCGLASVMSMLRRMAEWDEPHPVKLFFGVWSESDIFFQQEIEALAAEYPKLEYQLCVTEPSDSWQGYRGSVVAAFEAALKAEKGKPDIYICGSPGLIEGIADVAAVCGVDRSELIYERYLANTQPTGATRCEVVAPQS</sequence>
<dbReference type="InterPro" id="IPR001433">
    <property type="entry name" value="OxRdtase_FAD/NAD-bd"/>
</dbReference>
<dbReference type="InterPro" id="IPR012675">
    <property type="entry name" value="Beta-grasp_dom_sf"/>
</dbReference>
<reference evidence="3 4" key="1">
    <citation type="submission" date="2018-05" db="EMBL/GenBank/DDBJ databases">
        <title>Leucothrix arctica sp. nov., isolated from Arctic seawater.</title>
        <authorList>
            <person name="Choi A."/>
            <person name="Baek K."/>
        </authorList>
    </citation>
    <scope>NUCLEOTIDE SEQUENCE [LARGE SCALE GENOMIC DNA]</scope>
    <source>
        <strain evidence="3 4">JCM 18388</strain>
    </source>
</reference>
<dbReference type="GO" id="GO:0016491">
    <property type="term" value="F:oxidoreductase activity"/>
    <property type="evidence" value="ECO:0007669"/>
    <property type="project" value="InterPro"/>
</dbReference>
<dbReference type="PROSITE" id="PS51085">
    <property type="entry name" value="2FE2S_FER_2"/>
    <property type="match status" value="1"/>
</dbReference>
<dbReference type="PRINTS" id="PR00410">
    <property type="entry name" value="PHEHYDRXLASE"/>
</dbReference>